<sequence>MSGTSNRNNRNYSRRKGKGVDRGPPPPPVVDSEGRTRAAGGRVASRTQTPATSTLVTAPAEIPSEGVSRGEGDAPASTTTNVASPPESTVAPTLQAVTDSSLSEVESMAFPNFGSSSAPPEESMTMEQLAQRYHILADAARRAAEDEAALNRGKDGTQGLEVPGHVERVSADRPGIGPGLNLFIFSSSAIVLKA</sequence>
<accession>A0AAW0B963</accession>
<comment type="caution">
    <text evidence="2">The sequence shown here is derived from an EMBL/GenBank/DDBJ whole genome shotgun (WGS) entry which is preliminary data.</text>
</comment>
<evidence type="ECO:0000256" key="1">
    <source>
        <dbReference type="SAM" id="MobiDB-lite"/>
    </source>
</evidence>
<reference evidence="2 3" key="1">
    <citation type="journal article" date="2024" name="J Genomics">
        <title>Draft genome sequencing and assembly of Favolaschia claudopus CIRM-BRFM 2984 isolated from oak limbs.</title>
        <authorList>
            <person name="Navarro D."/>
            <person name="Drula E."/>
            <person name="Chaduli D."/>
            <person name="Cazenave R."/>
            <person name="Ahrendt S."/>
            <person name="Wang J."/>
            <person name="Lipzen A."/>
            <person name="Daum C."/>
            <person name="Barry K."/>
            <person name="Grigoriev I.V."/>
            <person name="Favel A."/>
            <person name="Rosso M.N."/>
            <person name="Martin F."/>
        </authorList>
    </citation>
    <scope>NUCLEOTIDE SEQUENCE [LARGE SCALE GENOMIC DNA]</scope>
    <source>
        <strain evidence="2 3">CIRM-BRFM 2984</strain>
    </source>
</reference>
<evidence type="ECO:0000313" key="2">
    <source>
        <dbReference type="EMBL" id="KAK7022678.1"/>
    </source>
</evidence>
<protein>
    <submittedName>
        <fullName evidence="2">Uncharacterized protein</fullName>
    </submittedName>
</protein>
<feature type="compositionally biased region" description="Polar residues" evidence="1">
    <location>
        <begin position="45"/>
        <end position="56"/>
    </location>
</feature>
<evidence type="ECO:0000313" key="3">
    <source>
        <dbReference type="Proteomes" id="UP001362999"/>
    </source>
</evidence>
<feature type="region of interest" description="Disordered" evidence="1">
    <location>
        <begin position="146"/>
        <end position="172"/>
    </location>
</feature>
<dbReference type="Proteomes" id="UP001362999">
    <property type="component" value="Unassembled WGS sequence"/>
</dbReference>
<proteinExistence type="predicted"/>
<name>A0AAW0B963_9AGAR</name>
<keyword evidence="3" id="KW-1185">Reference proteome</keyword>
<organism evidence="2 3">
    <name type="scientific">Favolaschia claudopus</name>
    <dbReference type="NCBI Taxonomy" id="2862362"/>
    <lineage>
        <taxon>Eukaryota</taxon>
        <taxon>Fungi</taxon>
        <taxon>Dikarya</taxon>
        <taxon>Basidiomycota</taxon>
        <taxon>Agaricomycotina</taxon>
        <taxon>Agaricomycetes</taxon>
        <taxon>Agaricomycetidae</taxon>
        <taxon>Agaricales</taxon>
        <taxon>Marasmiineae</taxon>
        <taxon>Mycenaceae</taxon>
        <taxon>Favolaschia</taxon>
    </lineage>
</organism>
<feature type="compositionally biased region" description="Low complexity" evidence="1">
    <location>
        <begin position="1"/>
        <end position="11"/>
    </location>
</feature>
<gene>
    <name evidence="2" type="ORF">R3P38DRAFT_2780663</name>
</gene>
<dbReference type="EMBL" id="JAWWNJ010000037">
    <property type="protein sequence ID" value="KAK7022678.1"/>
    <property type="molecule type" value="Genomic_DNA"/>
</dbReference>
<feature type="compositionally biased region" description="Polar residues" evidence="1">
    <location>
        <begin position="76"/>
        <end position="97"/>
    </location>
</feature>
<feature type="region of interest" description="Disordered" evidence="1">
    <location>
        <begin position="1"/>
        <end position="97"/>
    </location>
</feature>
<dbReference type="AlphaFoldDB" id="A0AAW0B963"/>